<dbReference type="EMBL" id="CP022753">
    <property type="protein sequence ID" value="ASU81748.1"/>
    <property type="molecule type" value="Genomic_DNA"/>
</dbReference>
<name>A0A223S0V4_9ACTN</name>
<dbReference type="Gene3D" id="3.10.290.30">
    <property type="entry name" value="MM3350-like"/>
    <property type="match status" value="1"/>
</dbReference>
<dbReference type="InterPro" id="IPR024047">
    <property type="entry name" value="MM3350-like_sf"/>
</dbReference>
<sequence>MWRRLVVDAETTVAVLHEILQAAFAWSDEALHRFTVHGVEYGLWRGGTPGFSTDAHRVRLSRFGLREGGRFTYEYDFLAGRRLDLRGGEHPGLLAGPAVPGLHRRCPPGSARELPRCPAVPGTAPAVAAGDRRSRMAEILAPVLDADDDQPVGTYLAEHREEMAALLELARLNEFDHSAINERLHGLDFDPAHAEEEPL</sequence>
<accession>A0A223S0V4</accession>
<evidence type="ECO:0000313" key="3">
    <source>
        <dbReference type="Proteomes" id="UP000215005"/>
    </source>
</evidence>
<feature type="domain" description="Plasmid pRiA4b Orf3-like" evidence="1">
    <location>
        <begin position="2"/>
        <end position="81"/>
    </location>
</feature>
<protein>
    <recommendedName>
        <fullName evidence="1">Plasmid pRiA4b Orf3-like domain-containing protein</fullName>
    </recommendedName>
</protein>
<dbReference type="Proteomes" id="UP000215005">
    <property type="component" value="Chromosome"/>
</dbReference>
<evidence type="ECO:0000313" key="2">
    <source>
        <dbReference type="EMBL" id="ASU81748.1"/>
    </source>
</evidence>
<proteinExistence type="predicted"/>
<evidence type="ECO:0000259" key="1">
    <source>
        <dbReference type="Pfam" id="PF07929"/>
    </source>
</evidence>
<keyword evidence="3" id="KW-1185">Reference proteome</keyword>
<dbReference type="InterPro" id="IPR012912">
    <property type="entry name" value="Plasmid_pRiA4b_Orf3-like"/>
</dbReference>
<dbReference type="SUPFAM" id="SSF159941">
    <property type="entry name" value="MM3350-like"/>
    <property type="match status" value="1"/>
</dbReference>
<dbReference type="KEGG" id="ngv:CDO52_02135"/>
<dbReference type="Pfam" id="PF07929">
    <property type="entry name" value="PRiA4_ORF3"/>
    <property type="match status" value="1"/>
</dbReference>
<dbReference type="AlphaFoldDB" id="A0A223S0V4"/>
<reference evidence="2 3" key="1">
    <citation type="submission" date="2017-08" db="EMBL/GenBank/DDBJ databases">
        <title>The complete genome sequence of Nocardiopsis gilva YIM 90087.</title>
        <authorList>
            <person name="Yin M."/>
            <person name="Tang S."/>
        </authorList>
    </citation>
    <scope>NUCLEOTIDE SEQUENCE [LARGE SCALE GENOMIC DNA]</scope>
    <source>
        <strain evidence="2 3">YIM 90087</strain>
    </source>
</reference>
<organism evidence="2 3">
    <name type="scientific">Nocardiopsis gilva YIM 90087</name>
    <dbReference type="NCBI Taxonomy" id="1235441"/>
    <lineage>
        <taxon>Bacteria</taxon>
        <taxon>Bacillati</taxon>
        <taxon>Actinomycetota</taxon>
        <taxon>Actinomycetes</taxon>
        <taxon>Streptosporangiales</taxon>
        <taxon>Nocardiopsidaceae</taxon>
        <taxon>Nocardiopsis</taxon>
    </lineage>
</organism>
<gene>
    <name evidence="2" type="ORF">CDO52_02135</name>
</gene>